<dbReference type="Gene3D" id="3.40.525.10">
    <property type="entry name" value="CRAL-TRIO lipid binding domain"/>
    <property type="match status" value="1"/>
</dbReference>
<comment type="caution">
    <text evidence="2">The sequence shown here is derived from an EMBL/GenBank/DDBJ whole genome shotgun (WGS) entry which is preliminary data.</text>
</comment>
<name>A0A250XGF4_9CHLO</name>
<sequence length="288" mass="32612">MGDVLTPDQLGLVAKLKEAVSGVVQAHDSLKVFCNEHTYVRYLRARQWNLQKATKMLNDTLQWRLEYKPHLLRWDDVKVEANSGKHFLYPAPDKQGRPIVMMRPRLEDTKTHETQIKFLVYDLEMASAIADKTGVGKMCWILDFGGYSLSNAPPIKVSLHCNNILMNHYPERLGLAICYHSPTLFSLTWRAVSPFIDPVTKQKIIFVDKGPKEQKEMGDRFNMEEMEEAIGGGVKRFVYNKDDYEKLCRKFDEETEASLKAAKEGNTVEAGKVSAGQGGVTQVTVTAI</sequence>
<dbReference type="Pfam" id="PF00650">
    <property type="entry name" value="CRAL_TRIO"/>
    <property type="match status" value="1"/>
</dbReference>
<dbReference type="InterPro" id="IPR052578">
    <property type="entry name" value="PI_Transfer_CRAL-TRIO"/>
</dbReference>
<reference evidence="2 3" key="1">
    <citation type="submission" date="2017-08" db="EMBL/GenBank/DDBJ databases">
        <title>Acidophilic green algal genome provides insights into adaptation to an acidic environment.</title>
        <authorList>
            <person name="Hirooka S."/>
            <person name="Hirose Y."/>
            <person name="Kanesaki Y."/>
            <person name="Higuchi S."/>
            <person name="Fujiwara T."/>
            <person name="Onuma R."/>
            <person name="Era A."/>
            <person name="Ohbayashi R."/>
            <person name="Uzuka A."/>
            <person name="Nozaki H."/>
            <person name="Yoshikawa H."/>
            <person name="Miyagishima S.Y."/>
        </authorList>
    </citation>
    <scope>NUCLEOTIDE SEQUENCE [LARGE SCALE GENOMIC DNA]</scope>
    <source>
        <strain evidence="2 3">NIES-2499</strain>
    </source>
</reference>
<organism evidence="2 3">
    <name type="scientific">Chlamydomonas eustigma</name>
    <dbReference type="NCBI Taxonomy" id="1157962"/>
    <lineage>
        <taxon>Eukaryota</taxon>
        <taxon>Viridiplantae</taxon>
        <taxon>Chlorophyta</taxon>
        <taxon>core chlorophytes</taxon>
        <taxon>Chlorophyceae</taxon>
        <taxon>CS clade</taxon>
        <taxon>Chlamydomonadales</taxon>
        <taxon>Chlamydomonadaceae</taxon>
        <taxon>Chlamydomonas</taxon>
    </lineage>
</organism>
<dbReference type="OrthoDB" id="75724at2759"/>
<dbReference type="SMART" id="SM01100">
    <property type="entry name" value="CRAL_TRIO_N"/>
    <property type="match status" value="1"/>
</dbReference>
<dbReference type="Pfam" id="PF03765">
    <property type="entry name" value="CRAL_TRIO_N"/>
    <property type="match status" value="1"/>
</dbReference>
<dbReference type="InterPro" id="IPR011074">
    <property type="entry name" value="CRAL/TRIO_N_dom"/>
</dbReference>
<evidence type="ECO:0000259" key="1">
    <source>
        <dbReference type="PROSITE" id="PS50191"/>
    </source>
</evidence>
<keyword evidence="3" id="KW-1185">Reference proteome</keyword>
<dbReference type="PROSITE" id="PS50191">
    <property type="entry name" value="CRAL_TRIO"/>
    <property type="match status" value="1"/>
</dbReference>
<dbReference type="InterPro" id="IPR036273">
    <property type="entry name" value="CRAL/TRIO_N_dom_sf"/>
</dbReference>
<dbReference type="InterPro" id="IPR036865">
    <property type="entry name" value="CRAL-TRIO_dom_sf"/>
</dbReference>
<dbReference type="SUPFAM" id="SSF46938">
    <property type="entry name" value="CRAL/TRIO N-terminal domain"/>
    <property type="match status" value="1"/>
</dbReference>
<dbReference type="EMBL" id="BEGY01000076">
    <property type="protein sequence ID" value="GAX82158.1"/>
    <property type="molecule type" value="Genomic_DNA"/>
</dbReference>
<feature type="domain" description="CRAL-TRIO" evidence="1">
    <location>
        <begin position="76"/>
        <end position="238"/>
    </location>
</feature>
<gene>
    <name evidence="2" type="ORF">CEUSTIGMA_g9586.t1</name>
</gene>
<dbReference type="SMART" id="SM00516">
    <property type="entry name" value="SEC14"/>
    <property type="match status" value="1"/>
</dbReference>
<dbReference type="Proteomes" id="UP000232323">
    <property type="component" value="Unassembled WGS sequence"/>
</dbReference>
<dbReference type="SUPFAM" id="SSF52087">
    <property type="entry name" value="CRAL/TRIO domain"/>
    <property type="match status" value="1"/>
</dbReference>
<evidence type="ECO:0000313" key="2">
    <source>
        <dbReference type="EMBL" id="GAX82158.1"/>
    </source>
</evidence>
<dbReference type="CDD" id="cd00170">
    <property type="entry name" value="SEC14"/>
    <property type="match status" value="1"/>
</dbReference>
<dbReference type="AlphaFoldDB" id="A0A250XGF4"/>
<proteinExistence type="predicted"/>
<dbReference type="PANTHER" id="PTHR45824">
    <property type="entry name" value="GH16843P"/>
    <property type="match status" value="1"/>
</dbReference>
<dbReference type="PANTHER" id="PTHR45824:SF6">
    <property type="entry name" value="F16L1.9 PROTEIN"/>
    <property type="match status" value="1"/>
</dbReference>
<protein>
    <recommendedName>
        <fullName evidence="1">CRAL-TRIO domain-containing protein</fullName>
    </recommendedName>
</protein>
<dbReference type="InterPro" id="IPR001251">
    <property type="entry name" value="CRAL-TRIO_dom"/>
</dbReference>
<dbReference type="GO" id="GO:0008526">
    <property type="term" value="F:phosphatidylinositol transfer activity"/>
    <property type="evidence" value="ECO:0007669"/>
    <property type="project" value="TreeGrafter"/>
</dbReference>
<evidence type="ECO:0000313" key="3">
    <source>
        <dbReference type="Proteomes" id="UP000232323"/>
    </source>
</evidence>
<accession>A0A250XGF4</accession>